<gene>
    <name evidence="9" type="ORF">PF001_g20564</name>
    <name evidence="8" type="ORF">PF002_g20654</name>
    <name evidence="7" type="ORF">PF004_g20329</name>
    <name evidence="6" type="ORF">PF005_g22185</name>
    <name evidence="5" type="ORF">PF006_g20441</name>
    <name evidence="3" type="ORF">PF007_g21459</name>
    <name evidence="1" type="ORF">PF009_g22399</name>
    <name evidence="4" type="ORF">PF010_g19076</name>
    <name evidence="2" type="ORF">PF011_g18551</name>
</gene>
<evidence type="ECO:0000313" key="2">
    <source>
        <dbReference type="EMBL" id="KAE8989969.1"/>
    </source>
</evidence>
<evidence type="ECO:0000313" key="10">
    <source>
        <dbReference type="Proteomes" id="UP000429523"/>
    </source>
</evidence>
<dbReference type="Proteomes" id="UP000488956">
    <property type="component" value="Unassembled WGS sequence"/>
</dbReference>
<evidence type="ECO:0000313" key="3">
    <source>
        <dbReference type="EMBL" id="KAE9084597.1"/>
    </source>
</evidence>
<evidence type="ECO:0000313" key="4">
    <source>
        <dbReference type="EMBL" id="KAE9089228.1"/>
    </source>
</evidence>
<dbReference type="EMBL" id="QXFW01001493">
    <property type="protein sequence ID" value="KAE8989969.1"/>
    <property type="molecule type" value="Genomic_DNA"/>
</dbReference>
<accession>A0A6A3J3S8</accession>
<sequence>MDCNASARNVLVPLLRNVTLPLSTSTQSDGPTLVKLDFSSALLSLENDAFQSREGWLAFAHLLHAMSSCGCEVGFGQWNTMKYEPTRVRIESDSVDLSVRLYPNTQLDVWFNGNLFSYSTDGASSPNDAANNFLNWFTTTANLEPFYLVVDHIDTTVDDISQSATITLKLYGVYDVDSESQPLVNPNWIPNFFVKPDDVSAVPPAETSGLARIRSGI</sequence>
<evidence type="ECO:0000313" key="5">
    <source>
        <dbReference type="EMBL" id="KAE9110472.1"/>
    </source>
</evidence>
<evidence type="ECO:0000313" key="11">
    <source>
        <dbReference type="Proteomes" id="UP000433483"/>
    </source>
</evidence>
<evidence type="ECO:0000313" key="9">
    <source>
        <dbReference type="EMBL" id="KAE9288335.1"/>
    </source>
</evidence>
<dbReference type="EMBL" id="QXGB01001964">
    <property type="protein sequence ID" value="KAE9183205.1"/>
    <property type="molecule type" value="Genomic_DNA"/>
</dbReference>
<protein>
    <submittedName>
        <fullName evidence="2">Uncharacterized protein</fullName>
    </submittedName>
</protein>
<evidence type="ECO:0000313" key="8">
    <source>
        <dbReference type="EMBL" id="KAE9204361.1"/>
    </source>
</evidence>
<dbReference type="Proteomes" id="UP000460718">
    <property type="component" value="Unassembled WGS sequence"/>
</dbReference>
<dbReference type="Proteomes" id="UP000476176">
    <property type="component" value="Unassembled WGS sequence"/>
</dbReference>
<dbReference type="Proteomes" id="UP000437068">
    <property type="component" value="Unassembled WGS sequence"/>
</dbReference>
<dbReference type="Proteomes" id="UP000429523">
    <property type="component" value="Unassembled WGS sequence"/>
</dbReference>
<dbReference type="Proteomes" id="UP000441208">
    <property type="component" value="Unassembled WGS sequence"/>
</dbReference>
<dbReference type="EMBL" id="QXGD01001521">
    <property type="protein sequence ID" value="KAE9204361.1"/>
    <property type="molecule type" value="Genomic_DNA"/>
</dbReference>
<dbReference type="Proteomes" id="UP000440732">
    <property type="component" value="Unassembled WGS sequence"/>
</dbReference>
<evidence type="ECO:0000313" key="1">
    <source>
        <dbReference type="EMBL" id="KAE8927431.1"/>
    </source>
</evidence>
<evidence type="ECO:0000313" key="16">
    <source>
        <dbReference type="Proteomes" id="UP000460718"/>
    </source>
</evidence>
<dbReference type="EMBL" id="QXGF01001847">
    <property type="protein sequence ID" value="KAE8927431.1"/>
    <property type="molecule type" value="Genomic_DNA"/>
</dbReference>
<dbReference type="EMBL" id="QXGA01001782">
    <property type="protein sequence ID" value="KAE9110472.1"/>
    <property type="molecule type" value="Genomic_DNA"/>
</dbReference>
<keyword evidence="11" id="KW-1185">Reference proteome</keyword>
<evidence type="ECO:0000313" key="13">
    <source>
        <dbReference type="Proteomes" id="UP000440367"/>
    </source>
</evidence>
<evidence type="ECO:0000313" key="17">
    <source>
        <dbReference type="Proteomes" id="UP000476176"/>
    </source>
</evidence>
<evidence type="ECO:0000313" key="18">
    <source>
        <dbReference type="Proteomes" id="UP000488956"/>
    </source>
</evidence>
<evidence type="ECO:0000313" key="14">
    <source>
        <dbReference type="Proteomes" id="UP000440732"/>
    </source>
</evidence>
<dbReference type="EMBL" id="QXFX01001502">
    <property type="protein sequence ID" value="KAE9089228.1"/>
    <property type="molecule type" value="Genomic_DNA"/>
</dbReference>
<reference evidence="16 17" key="1">
    <citation type="submission" date="2018-09" db="EMBL/GenBank/DDBJ databases">
        <title>Genomic investigation of the strawberry pathogen Phytophthora fragariae indicates pathogenicity is determined by transcriptional variation in three key races.</title>
        <authorList>
            <person name="Adams T.M."/>
            <person name="Armitage A.D."/>
            <person name="Sobczyk M.K."/>
            <person name="Bates H.J."/>
            <person name="Dunwell J.M."/>
            <person name="Nellist C.F."/>
            <person name="Harrison R.J."/>
        </authorList>
    </citation>
    <scope>NUCLEOTIDE SEQUENCE [LARGE SCALE GENOMIC DNA]</scope>
    <source>
        <strain evidence="9 12">A4</strain>
        <strain evidence="8 13">BC-1</strain>
        <strain evidence="7 17">BC-23</strain>
        <strain evidence="6 11">NOV-27</strain>
        <strain evidence="5 14">NOV-5</strain>
        <strain evidence="3 15">NOV-71</strain>
        <strain evidence="1 10">NOV-9</strain>
        <strain evidence="4 18">ONT-3</strain>
        <strain evidence="2 16">SCRP245</strain>
    </source>
</reference>
<dbReference type="Proteomes" id="UP000433483">
    <property type="component" value="Unassembled WGS sequence"/>
</dbReference>
<name>A0A6A3J3S8_9STRA</name>
<comment type="caution">
    <text evidence="2">The sequence shown here is derived from an EMBL/GenBank/DDBJ whole genome shotgun (WGS) entry which is preliminary data.</text>
</comment>
<evidence type="ECO:0000313" key="6">
    <source>
        <dbReference type="EMBL" id="KAE9183205.1"/>
    </source>
</evidence>
<evidence type="ECO:0000313" key="12">
    <source>
        <dbReference type="Proteomes" id="UP000437068"/>
    </source>
</evidence>
<dbReference type="EMBL" id="QXGC01001801">
    <property type="protein sequence ID" value="KAE9195822.1"/>
    <property type="molecule type" value="Genomic_DNA"/>
</dbReference>
<evidence type="ECO:0000313" key="7">
    <source>
        <dbReference type="EMBL" id="KAE9195822.1"/>
    </source>
</evidence>
<proteinExistence type="predicted"/>
<evidence type="ECO:0000313" key="15">
    <source>
        <dbReference type="Proteomes" id="UP000441208"/>
    </source>
</evidence>
<dbReference type="EMBL" id="QXFZ01001813">
    <property type="protein sequence ID" value="KAE9084597.1"/>
    <property type="molecule type" value="Genomic_DNA"/>
</dbReference>
<organism evidence="2 16">
    <name type="scientific">Phytophthora fragariae</name>
    <dbReference type="NCBI Taxonomy" id="53985"/>
    <lineage>
        <taxon>Eukaryota</taxon>
        <taxon>Sar</taxon>
        <taxon>Stramenopiles</taxon>
        <taxon>Oomycota</taxon>
        <taxon>Peronosporomycetes</taxon>
        <taxon>Peronosporales</taxon>
        <taxon>Peronosporaceae</taxon>
        <taxon>Phytophthora</taxon>
    </lineage>
</organism>
<dbReference type="AlphaFoldDB" id="A0A6A3J3S8"/>
<dbReference type="Proteomes" id="UP000440367">
    <property type="component" value="Unassembled WGS sequence"/>
</dbReference>
<dbReference type="EMBL" id="QXGE01001781">
    <property type="protein sequence ID" value="KAE9288335.1"/>
    <property type="molecule type" value="Genomic_DNA"/>
</dbReference>